<dbReference type="EMBL" id="JBHMAF010000187">
    <property type="protein sequence ID" value="MFB9761036.1"/>
    <property type="molecule type" value="Genomic_DNA"/>
</dbReference>
<dbReference type="RefSeq" id="WP_129731595.1">
    <property type="nucleotide sequence ID" value="NZ_JAPCYI010000001.1"/>
</dbReference>
<dbReference type="Proteomes" id="UP001589609">
    <property type="component" value="Unassembled WGS sequence"/>
</dbReference>
<evidence type="ECO:0000313" key="1">
    <source>
        <dbReference type="EMBL" id="MFB9761036.1"/>
    </source>
</evidence>
<dbReference type="InterPro" id="IPR025431">
    <property type="entry name" value="YhdB-like"/>
</dbReference>
<organism evidence="1 2">
    <name type="scientific">Ectobacillus funiculus</name>
    <dbReference type="NCBI Taxonomy" id="137993"/>
    <lineage>
        <taxon>Bacteria</taxon>
        <taxon>Bacillati</taxon>
        <taxon>Bacillota</taxon>
        <taxon>Bacilli</taxon>
        <taxon>Bacillales</taxon>
        <taxon>Bacillaceae</taxon>
        <taxon>Ectobacillus</taxon>
    </lineage>
</organism>
<sequence>MYDTYTDYDKALYYTYCCNWDELLILMVQTQDEVFSKRIEHFLHAYKYARDLSEVDKQLQLMFQYIDHASQKAYSEHANEETVTI</sequence>
<keyword evidence="2" id="KW-1185">Reference proteome</keyword>
<name>A0ABV5WL23_9BACI</name>
<reference evidence="1 2" key="1">
    <citation type="submission" date="2024-09" db="EMBL/GenBank/DDBJ databases">
        <authorList>
            <person name="Sun Q."/>
            <person name="Mori K."/>
        </authorList>
    </citation>
    <scope>NUCLEOTIDE SEQUENCE [LARGE SCALE GENOMIC DNA]</scope>
    <source>
        <strain evidence="1 2">JCM 11201</strain>
    </source>
</reference>
<gene>
    <name evidence="1" type="ORF">ACFFMS_22550</name>
</gene>
<comment type="caution">
    <text evidence="1">The sequence shown here is derived from an EMBL/GenBank/DDBJ whole genome shotgun (WGS) entry which is preliminary data.</text>
</comment>
<dbReference type="Pfam" id="PF14148">
    <property type="entry name" value="YhdB"/>
    <property type="match status" value="1"/>
</dbReference>
<evidence type="ECO:0000313" key="2">
    <source>
        <dbReference type="Proteomes" id="UP001589609"/>
    </source>
</evidence>
<proteinExistence type="predicted"/>
<protein>
    <submittedName>
        <fullName evidence="1">YhdB family protein</fullName>
    </submittedName>
</protein>
<accession>A0ABV5WL23</accession>